<protein>
    <submittedName>
        <fullName evidence="2">Phosphotransferase</fullName>
    </submittedName>
</protein>
<comment type="caution">
    <text evidence="2">The sequence shown here is derived from an EMBL/GenBank/DDBJ whole genome shotgun (WGS) entry which is preliminary data.</text>
</comment>
<gene>
    <name evidence="2" type="ORF">KS419_07155</name>
</gene>
<evidence type="ECO:0000313" key="2">
    <source>
        <dbReference type="EMBL" id="MBU9711508.1"/>
    </source>
</evidence>
<name>A0ABS6JCW1_9BACI</name>
<evidence type="ECO:0000259" key="1">
    <source>
        <dbReference type="Pfam" id="PF01636"/>
    </source>
</evidence>
<organism evidence="2 3">
    <name type="scientific">Evansella tamaricis</name>
    <dbReference type="NCBI Taxonomy" id="2069301"/>
    <lineage>
        <taxon>Bacteria</taxon>
        <taxon>Bacillati</taxon>
        <taxon>Bacillota</taxon>
        <taxon>Bacilli</taxon>
        <taxon>Bacillales</taxon>
        <taxon>Bacillaceae</taxon>
        <taxon>Evansella</taxon>
    </lineage>
</organism>
<evidence type="ECO:0000313" key="3">
    <source>
        <dbReference type="Proteomes" id="UP000784880"/>
    </source>
</evidence>
<dbReference type="InterPro" id="IPR002575">
    <property type="entry name" value="Aminoglycoside_PTrfase"/>
</dbReference>
<dbReference type="PANTHER" id="PTHR21064">
    <property type="entry name" value="AMINOGLYCOSIDE PHOSPHOTRANSFERASE DOMAIN-CONTAINING PROTEIN-RELATED"/>
    <property type="match status" value="1"/>
</dbReference>
<dbReference type="InterPro" id="IPR050249">
    <property type="entry name" value="Pseudomonas-type_ThrB"/>
</dbReference>
<dbReference type="Proteomes" id="UP000784880">
    <property type="component" value="Unassembled WGS sequence"/>
</dbReference>
<dbReference type="EMBL" id="JAHQCS010000075">
    <property type="protein sequence ID" value="MBU9711508.1"/>
    <property type="molecule type" value="Genomic_DNA"/>
</dbReference>
<sequence>MKKEAAKYFTNDVLHMGADAFNMEISSLKELAGFENYIYGGFINSGEYVLRFCHSSHRNIKQIQGEMDWLSFLKTNGAHVCGPILSNNRSFVEKIIAGDTCFYVSAFEKAQGTQINISENRTNHELFFQWGKATGQLHSLTKKYTPSPGIPPREDYMVMSSEVFTNYLPDDTIVQEKVAILFEEINSLPKTEDTYLLTHTDLHSGNFFYDGERLWIFDFDDCAYHYIIHDLAMPLYYCLWQFNGSPSELQVFGEAFFASYLKGYLTESEMPLEVLHKLPLFLKLRDCDLFAILHHEWGGKELTEKQKSLLSSIRQRIVEEQPVIQLSYEKLLAEVKKLKLE</sequence>
<accession>A0ABS6JCW1</accession>
<dbReference type="RefSeq" id="WP_217065431.1">
    <property type="nucleotide sequence ID" value="NZ_JAHQCS010000075.1"/>
</dbReference>
<proteinExistence type="predicted"/>
<dbReference type="Pfam" id="PF01636">
    <property type="entry name" value="APH"/>
    <property type="match status" value="1"/>
</dbReference>
<feature type="domain" description="Aminoglycoside phosphotransferase" evidence="1">
    <location>
        <begin position="45"/>
        <end position="257"/>
    </location>
</feature>
<keyword evidence="3" id="KW-1185">Reference proteome</keyword>
<reference evidence="2 3" key="1">
    <citation type="submission" date="2021-06" db="EMBL/GenBank/DDBJ databases">
        <title>Bacillus sp. RD4P76, an endophyte from a halophyte.</title>
        <authorList>
            <person name="Sun J.-Q."/>
        </authorList>
    </citation>
    <scope>NUCLEOTIDE SEQUENCE [LARGE SCALE GENOMIC DNA]</scope>
    <source>
        <strain evidence="2 3">CGMCC 1.15917</strain>
    </source>
</reference>
<dbReference type="PANTHER" id="PTHR21064:SF6">
    <property type="entry name" value="AMINOGLYCOSIDE PHOSPHOTRANSFERASE DOMAIN-CONTAINING PROTEIN"/>
    <property type="match status" value="1"/>
</dbReference>